<evidence type="ECO:0000313" key="2">
    <source>
        <dbReference type="EMBL" id="MFC5631163.1"/>
    </source>
</evidence>
<evidence type="ECO:0000313" key="3">
    <source>
        <dbReference type="Proteomes" id="UP001596110"/>
    </source>
</evidence>
<feature type="transmembrane region" description="Helical" evidence="1">
    <location>
        <begin position="168"/>
        <end position="191"/>
    </location>
</feature>
<keyword evidence="1" id="KW-1133">Transmembrane helix</keyword>
<dbReference type="RefSeq" id="WP_156805338.1">
    <property type="nucleotide sequence ID" value="NZ_JBHSOJ010000016.1"/>
</dbReference>
<feature type="transmembrane region" description="Helical" evidence="1">
    <location>
        <begin position="99"/>
        <end position="120"/>
    </location>
</feature>
<reference evidence="3" key="1">
    <citation type="journal article" date="2019" name="Int. J. Syst. Evol. Microbiol.">
        <title>The Global Catalogue of Microorganisms (GCM) 10K type strain sequencing project: providing services to taxonomists for standard genome sequencing and annotation.</title>
        <authorList>
            <consortium name="The Broad Institute Genomics Platform"/>
            <consortium name="The Broad Institute Genome Sequencing Center for Infectious Disease"/>
            <person name="Wu L."/>
            <person name="Ma J."/>
        </authorList>
    </citation>
    <scope>NUCLEOTIDE SEQUENCE [LARGE SCALE GENOMIC DNA]</scope>
    <source>
        <strain evidence="3">DT43</strain>
    </source>
</reference>
<keyword evidence="1" id="KW-0812">Transmembrane</keyword>
<accession>A0ABW0UDV5</accession>
<feature type="transmembrane region" description="Helical" evidence="1">
    <location>
        <begin position="140"/>
        <end position="161"/>
    </location>
</feature>
<gene>
    <name evidence="2" type="ORF">ACFPQ3_06135</name>
</gene>
<dbReference type="PROSITE" id="PS51257">
    <property type="entry name" value="PROKAR_LIPOPROTEIN"/>
    <property type="match status" value="1"/>
</dbReference>
<dbReference type="Pfam" id="PF04854">
    <property type="entry name" value="DUF624"/>
    <property type="match status" value="1"/>
</dbReference>
<dbReference type="InterPro" id="IPR006938">
    <property type="entry name" value="DUF624"/>
</dbReference>
<feature type="transmembrane region" description="Helical" evidence="1">
    <location>
        <begin position="73"/>
        <end position="92"/>
    </location>
</feature>
<organism evidence="2 3">
    <name type="scientific">Streptococcus caledonicus</name>
    <dbReference type="NCBI Taxonomy" id="2614158"/>
    <lineage>
        <taxon>Bacteria</taxon>
        <taxon>Bacillati</taxon>
        <taxon>Bacillota</taxon>
        <taxon>Bacilli</taxon>
        <taxon>Lactobacillales</taxon>
        <taxon>Streptococcaceae</taxon>
        <taxon>Streptococcus</taxon>
    </lineage>
</organism>
<keyword evidence="3" id="KW-1185">Reference proteome</keyword>
<proteinExistence type="predicted"/>
<protein>
    <submittedName>
        <fullName evidence="2">DUF624 domain-containing protein</fullName>
    </submittedName>
</protein>
<dbReference type="EMBL" id="JBHSOJ010000016">
    <property type="protein sequence ID" value="MFC5631163.1"/>
    <property type="molecule type" value="Genomic_DNA"/>
</dbReference>
<keyword evidence="1" id="KW-0472">Membrane</keyword>
<dbReference type="Proteomes" id="UP001596110">
    <property type="component" value="Unassembled WGS sequence"/>
</dbReference>
<evidence type="ECO:0000256" key="1">
    <source>
        <dbReference type="SAM" id="Phobius"/>
    </source>
</evidence>
<name>A0ABW0UDV5_9STRE</name>
<sequence length="198" mass="22490">MDRLDSIFARLFVMMKLSMIGLTLSACAGFVLGVSPAAAVLLTLYHEHGLDAEEYQFKTAFQLFRKQFWQANAIFGMTVVFLGLLGYGIFFMVQLPQAFFFLTVINLFGMCYVGAVYASYLKLQVYYEFTLIEGLKLSAMAVFLSLVPFMKLLIGTGICLFIGWKLPLIIGIFVPVLWLVFLFDVLEPIYYQVEQRLS</sequence>
<comment type="caution">
    <text evidence="2">The sequence shown here is derived from an EMBL/GenBank/DDBJ whole genome shotgun (WGS) entry which is preliminary data.</text>
</comment>